<evidence type="ECO:0000313" key="12">
    <source>
        <dbReference type="EMBL" id="GGJ86475.1"/>
    </source>
</evidence>
<organism evidence="12 13">
    <name type="scientific">Pilimelia anulata</name>
    <dbReference type="NCBI Taxonomy" id="53371"/>
    <lineage>
        <taxon>Bacteria</taxon>
        <taxon>Bacillati</taxon>
        <taxon>Actinomycetota</taxon>
        <taxon>Actinomycetes</taxon>
        <taxon>Micromonosporales</taxon>
        <taxon>Micromonosporaceae</taxon>
        <taxon>Pilimelia</taxon>
    </lineage>
</organism>
<dbReference type="PANTHER" id="PTHR47466">
    <property type="match status" value="1"/>
</dbReference>
<keyword evidence="2" id="KW-0645">Protease</keyword>
<dbReference type="RefSeq" id="WP_189169282.1">
    <property type="nucleotide sequence ID" value="NZ_BMQB01000002.1"/>
</dbReference>
<feature type="region of interest" description="Disordered" evidence="9">
    <location>
        <begin position="247"/>
        <end position="279"/>
    </location>
</feature>
<proteinExistence type="inferred from homology"/>
<keyword evidence="13" id="KW-1185">Reference proteome</keyword>
<evidence type="ECO:0000313" key="13">
    <source>
        <dbReference type="Proteomes" id="UP000649739"/>
    </source>
</evidence>
<protein>
    <submittedName>
        <fullName evidence="12">Zinc metalloprotease</fullName>
    </submittedName>
</protein>
<accession>A0A8J3FBR8</accession>
<dbReference type="Gene3D" id="3.40.390.10">
    <property type="entry name" value="Collagenase (Catalytic Domain)"/>
    <property type="match status" value="1"/>
</dbReference>
<dbReference type="Proteomes" id="UP000649739">
    <property type="component" value="Unassembled WGS sequence"/>
</dbReference>
<evidence type="ECO:0000259" key="11">
    <source>
        <dbReference type="Pfam" id="PF05572"/>
    </source>
</evidence>
<dbReference type="SUPFAM" id="SSF55486">
    <property type="entry name" value="Metalloproteases ('zincins'), catalytic domain"/>
    <property type="match status" value="1"/>
</dbReference>
<keyword evidence="3" id="KW-0479">Metal-binding</keyword>
<feature type="domain" description="Peptidase M43 pregnancy-associated plasma-A" evidence="11">
    <location>
        <begin position="219"/>
        <end position="305"/>
    </location>
</feature>
<feature type="chain" id="PRO_5038473753" evidence="10">
    <location>
        <begin position="31"/>
        <end position="314"/>
    </location>
</feature>
<feature type="signal peptide" evidence="10">
    <location>
        <begin position="1"/>
        <end position="30"/>
    </location>
</feature>
<keyword evidence="7 12" id="KW-0482">Metalloprotease</keyword>
<dbReference type="InterPro" id="IPR024079">
    <property type="entry name" value="MetalloPept_cat_dom_sf"/>
</dbReference>
<reference evidence="12" key="1">
    <citation type="journal article" date="2014" name="Int. J. Syst. Evol. Microbiol.">
        <title>Complete genome sequence of Corynebacterium casei LMG S-19264T (=DSM 44701T), isolated from a smear-ripened cheese.</title>
        <authorList>
            <consortium name="US DOE Joint Genome Institute (JGI-PGF)"/>
            <person name="Walter F."/>
            <person name="Albersmeier A."/>
            <person name="Kalinowski J."/>
            <person name="Ruckert C."/>
        </authorList>
    </citation>
    <scope>NUCLEOTIDE SEQUENCE</scope>
    <source>
        <strain evidence="12">JCM 3090</strain>
    </source>
</reference>
<comment type="caution">
    <text evidence="12">The sequence shown here is derived from an EMBL/GenBank/DDBJ whole genome shotgun (WGS) entry which is preliminary data.</text>
</comment>
<comment type="similarity">
    <text evidence="1">Belongs to the peptidase M43B family.</text>
</comment>
<dbReference type="CDD" id="cd04275">
    <property type="entry name" value="ZnMc_pappalysin_like"/>
    <property type="match status" value="1"/>
</dbReference>
<dbReference type="AlphaFoldDB" id="A0A8J3FBR8"/>
<evidence type="ECO:0000256" key="8">
    <source>
        <dbReference type="ARBA" id="ARBA00023157"/>
    </source>
</evidence>
<dbReference type="EMBL" id="BMQB01000002">
    <property type="protein sequence ID" value="GGJ86475.1"/>
    <property type="molecule type" value="Genomic_DNA"/>
</dbReference>
<evidence type="ECO:0000256" key="4">
    <source>
        <dbReference type="ARBA" id="ARBA00022729"/>
    </source>
</evidence>
<evidence type="ECO:0000256" key="1">
    <source>
        <dbReference type="ARBA" id="ARBA00008721"/>
    </source>
</evidence>
<evidence type="ECO:0000256" key="6">
    <source>
        <dbReference type="ARBA" id="ARBA00022833"/>
    </source>
</evidence>
<dbReference type="InterPro" id="IPR008754">
    <property type="entry name" value="Peptidase_M43"/>
</dbReference>
<evidence type="ECO:0000256" key="7">
    <source>
        <dbReference type="ARBA" id="ARBA00023049"/>
    </source>
</evidence>
<dbReference type="PANTHER" id="PTHR47466:SF1">
    <property type="entry name" value="METALLOPROTEASE MEP1 (AFU_ORTHOLOGUE AFUA_1G07730)-RELATED"/>
    <property type="match status" value="1"/>
</dbReference>
<feature type="compositionally biased region" description="Basic and acidic residues" evidence="9">
    <location>
        <begin position="248"/>
        <end position="257"/>
    </location>
</feature>
<evidence type="ECO:0000256" key="9">
    <source>
        <dbReference type="SAM" id="MobiDB-lite"/>
    </source>
</evidence>
<evidence type="ECO:0000256" key="2">
    <source>
        <dbReference type="ARBA" id="ARBA00022670"/>
    </source>
</evidence>
<dbReference type="GO" id="GO:0006508">
    <property type="term" value="P:proteolysis"/>
    <property type="evidence" value="ECO:0007669"/>
    <property type="project" value="UniProtKB-KW"/>
</dbReference>
<sequence>MISITPWCRRALAVTSIGALALVGPLPVAAGTAASAAPCDDAAATAARGQHPRHDGNEYTAAQKARYEADFQRRLREQPQDLTPGAPVTIPVYVHVVAKDSSREGGNIPDSMINDQMKVLADSFAGSTGGSASEFRFAVQKINRVIKPEWVPIKISEGGAEGAMKKQLRQGGAGTLNLYLGPLDPNLLGWATLPADGAGTYDGVVVAAESLPGGTIGSYNLGDTGTHEVGHWLGLYHTFNEDNTCDEPGDHVDDTPAEKSPASGCPKDRDTCTAPGKDPVDNFMDYSDDACMNKFTAGQVQRMDDQWRTYREGK</sequence>
<reference evidence="12" key="2">
    <citation type="submission" date="2020-09" db="EMBL/GenBank/DDBJ databases">
        <authorList>
            <person name="Sun Q."/>
            <person name="Ohkuma M."/>
        </authorList>
    </citation>
    <scope>NUCLEOTIDE SEQUENCE</scope>
    <source>
        <strain evidence="12">JCM 3090</strain>
    </source>
</reference>
<gene>
    <name evidence="12" type="ORF">GCM10010123_15070</name>
</gene>
<evidence type="ECO:0000256" key="3">
    <source>
        <dbReference type="ARBA" id="ARBA00022723"/>
    </source>
</evidence>
<keyword evidence="6" id="KW-0862">Zinc</keyword>
<keyword evidence="5" id="KW-0378">Hydrolase</keyword>
<dbReference type="GO" id="GO:0046872">
    <property type="term" value="F:metal ion binding"/>
    <property type="evidence" value="ECO:0007669"/>
    <property type="project" value="UniProtKB-KW"/>
</dbReference>
<keyword evidence="8" id="KW-1015">Disulfide bond</keyword>
<evidence type="ECO:0000256" key="10">
    <source>
        <dbReference type="SAM" id="SignalP"/>
    </source>
</evidence>
<dbReference type="Pfam" id="PF05572">
    <property type="entry name" value="Peptidase_M43"/>
    <property type="match status" value="1"/>
</dbReference>
<evidence type="ECO:0000256" key="5">
    <source>
        <dbReference type="ARBA" id="ARBA00022801"/>
    </source>
</evidence>
<keyword evidence="4 10" id="KW-0732">Signal</keyword>
<dbReference type="GO" id="GO:0008237">
    <property type="term" value="F:metallopeptidase activity"/>
    <property type="evidence" value="ECO:0007669"/>
    <property type="project" value="UniProtKB-KW"/>
</dbReference>
<name>A0A8J3FBR8_9ACTN</name>